<dbReference type="AlphaFoldDB" id="E4WXQ8"/>
<dbReference type="EMBL" id="FN653018">
    <property type="protein sequence ID" value="CBY22152.1"/>
    <property type="molecule type" value="Genomic_DNA"/>
</dbReference>
<sequence length="171" mass="19046">MEDATKDLIIKSLNIADESAPEVSGRPPAEIAEIAEEVGTADSEGEAPQEKPFEMIPLELKSEFVHNVITRKYKDALKLANIMLQFDPNSEIAKDYLPVLKERIAFDDEPESDDAEEEESSSEESSSDESSPESEQEDLDAPGTSKDTIKPPRVRQCRTHKNSYLDGFTRS</sequence>
<evidence type="ECO:0000313" key="3">
    <source>
        <dbReference type="Proteomes" id="UP000001307"/>
    </source>
</evidence>
<reference evidence="2" key="1">
    <citation type="journal article" date="2010" name="Science">
        <title>Plasticity of animal genome architecture unmasked by rapid evolution of a pelagic tunicate.</title>
        <authorList>
            <person name="Denoeud F."/>
            <person name="Henriet S."/>
            <person name="Mungpakdee S."/>
            <person name="Aury J.M."/>
            <person name="Da Silva C."/>
            <person name="Brinkmann H."/>
            <person name="Mikhaleva J."/>
            <person name="Olsen L.C."/>
            <person name="Jubin C."/>
            <person name="Canestro C."/>
            <person name="Bouquet J.M."/>
            <person name="Danks G."/>
            <person name="Poulain J."/>
            <person name="Campsteijn C."/>
            <person name="Adamski M."/>
            <person name="Cross I."/>
            <person name="Yadetie F."/>
            <person name="Muffato M."/>
            <person name="Louis A."/>
            <person name="Butcher S."/>
            <person name="Tsagkogeorga G."/>
            <person name="Konrad A."/>
            <person name="Singh S."/>
            <person name="Jensen M.F."/>
            <person name="Cong E.H."/>
            <person name="Eikeseth-Otteraa H."/>
            <person name="Noel B."/>
            <person name="Anthouard V."/>
            <person name="Porcel B.M."/>
            <person name="Kachouri-Lafond R."/>
            <person name="Nishino A."/>
            <person name="Ugolini M."/>
            <person name="Chourrout P."/>
            <person name="Nishida H."/>
            <person name="Aasland R."/>
            <person name="Huzurbazar S."/>
            <person name="Westhof E."/>
            <person name="Delsuc F."/>
            <person name="Lehrach H."/>
            <person name="Reinhardt R."/>
            <person name="Weissenbach J."/>
            <person name="Roy S.W."/>
            <person name="Artiguenave F."/>
            <person name="Postlethwait J.H."/>
            <person name="Manak J.R."/>
            <person name="Thompson E.M."/>
            <person name="Jaillon O."/>
            <person name="Du Pasquier L."/>
            <person name="Boudinot P."/>
            <person name="Liberles D.A."/>
            <person name="Volff J.N."/>
            <person name="Philippe H."/>
            <person name="Lenhard B."/>
            <person name="Roest Crollius H."/>
            <person name="Wincker P."/>
            <person name="Chourrout D."/>
        </authorList>
    </citation>
    <scope>NUCLEOTIDE SEQUENCE [LARGE SCALE GENOMIC DNA]</scope>
</reference>
<proteinExistence type="predicted"/>
<dbReference type="Proteomes" id="UP000001307">
    <property type="component" value="Unassembled WGS sequence"/>
</dbReference>
<dbReference type="PANTHER" id="PTHR21520">
    <property type="entry name" value="GLUTAMATE-RICH PROTEIN 2"/>
    <property type="match status" value="1"/>
</dbReference>
<name>E4WXQ8_OIKDI</name>
<dbReference type="InterPro" id="IPR026703">
    <property type="entry name" value="ERICH2"/>
</dbReference>
<dbReference type="PANTHER" id="PTHR21520:SF2">
    <property type="entry name" value="GLUTAMATE-RICH PROTEIN 2"/>
    <property type="match status" value="1"/>
</dbReference>
<gene>
    <name evidence="2" type="ORF">GSOID_T00011699001</name>
</gene>
<dbReference type="OrthoDB" id="9950633at2759"/>
<keyword evidence="3" id="KW-1185">Reference proteome</keyword>
<organism evidence="2">
    <name type="scientific">Oikopleura dioica</name>
    <name type="common">Tunicate</name>
    <dbReference type="NCBI Taxonomy" id="34765"/>
    <lineage>
        <taxon>Eukaryota</taxon>
        <taxon>Metazoa</taxon>
        <taxon>Chordata</taxon>
        <taxon>Tunicata</taxon>
        <taxon>Appendicularia</taxon>
        <taxon>Copelata</taxon>
        <taxon>Oikopleuridae</taxon>
        <taxon>Oikopleura</taxon>
    </lineage>
</organism>
<accession>E4WXQ8</accession>
<evidence type="ECO:0000313" key="2">
    <source>
        <dbReference type="EMBL" id="CBY22152.1"/>
    </source>
</evidence>
<feature type="compositionally biased region" description="Basic residues" evidence="1">
    <location>
        <begin position="152"/>
        <end position="161"/>
    </location>
</feature>
<dbReference type="InParanoid" id="E4WXQ8"/>
<feature type="region of interest" description="Disordered" evidence="1">
    <location>
        <begin position="104"/>
        <end position="171"/>
    </location>
</feature>
<evidence type="ECO:0000256" key="1">
    <source>
        <dbReference type="SAM" id="MobiDB-lite"/>
    </source>
</evidence>
<protein>
    <submittedName>
        <fullName evidence="2">Uncharacterized protein</fullName>
    </submittedName>
</protein>
<feature type="compositionally biased region" description="Acidic residues" evidence="1">
    <location>
        <begin position="107"/>
        <end position="140"/>
    </location>
</feature>